<comment type="caution">
    <text evidence="2">The sequence shown here is derived from an EMBL/GenBank/DDBJ whole genome shotgun (WGS) entry which is preliminary data.</text>
</comment>
<evidence type="ECO:0000313" key="2">
    <source>
        <dbReference type="EMBL" id="KAJ1193311.1"/>
    </source>
</evidence>
<evidence type="ECO:0000313" key="3">
    <source>
        <dbReference type="Proteomes" id="UP001066276"/>
    </source>
</evidence>
<proteinExistence type="predicted"/>
<feature type="region of interest" description="Disordered" evidence="1">
    <location>
        <begin position="48"/>
        <end position="73"/>
    </location>
</feature>
<organism evidence="2 3">
    <name type="scientific">Pleurodeles waltl</name>
    <name type="common">Iberian ribbed newt</name>
    <dbReference type="NCBI Taxonomy" id="8319"/>
    <lineage>
        <taxon>Eukaryota</taxon>
        <taxon>Metazoa</taxon>
        <taxon>Chordata</taxon>
        <taxon>Craniata</taxon>
        <taxon>Vertebrata</taxon>
        <taxon>Euteleostomi</taxon>
        <taxon>Amphibia</taxon>
        <taxon>Batrachia</taxon>
        <taxon>Caudata</taxon>
        <taxon>Salamandroidea</taxon>
        <taxon>Salamandridae</taxon>
        <taxon>Pleurodelinae</taxon>
        <taxon>Pleurodeles</taxon>
    </lineage>
</organism>
<gene>
    <name evidence="2" type="ORF">NDU88_002610</name>
</gene>
<protein>
    <submittedName>
        <fullName evidence="2">Uncharacterized protein</fullName>
    </submittedName>
</protein>
<reference evidence="2" key="1">
    <citation type="journal article" date="2022" name="bioRxiv">
        <title>Sequencing and chromosome-scale assembly of the giantPleurodeles waltlgenome.</title>
        <authorList>
            <person name="Brown T."/>
            <person name="Elewa A."/>
            <person name="Iarovenko S."/>
            <person name="Subramanian E."/>
            <person name="Araus A.J."/>
            <person name="Petzold A."/>
            <person name="Susuki M."/>
            <person name="Suzuki K.-i.T."/>
            <person name="Hayashi T."/>
            <person name="Toyoda A."/>
            <person name="Oliveira C."/>
            <person name="Osipova E."/>
            <person name="Leigh N.D."/>
            <person name="Simon A."/>
            <person name="Yun M.H."/>
        </authorList>
    </citation>
    <scope>NUCLEOTIDE SEQUENCE</scope>
    <source>
        <strain evidence="2">20211129_DDA</strain>
        <tissue evidence="2">Liver</tissue>
    </source>
</reference>
<keyword evidence="3" id="KW-1185">Reference proteome</keyword>
<accession>A0AAV7UXU8</accession>
<dbReference type="Proteomes" id="UP001066276">
    <property type="component" value="Chromosome 2_2"/>
</dbReference>
<evidence type="ECO:0000256" key="1">
    <source>
        <dbReference type="SAM" id="MobiDB-lite"/>
    </source>
</evidence>
<dbReference type="AlphaFoldDB" id="A0AAV7UXU8"/>
<sequence length="73" mass="8149">MIYKSCGRQAKMNCEGAYGAQERAWSLVSLLSLDRRHRKSIQHDARVLPARPPSQQAHTARGRGTALSGTTWK</sequence>
<name>A0AAV7UXU8_PLEWA</name>
<dbReference type="EMBL" id="JANPWB010000004">
    <property type="protein sequence ID" value="KAJ1193311.1"/>
    <property type="molecule type" value="Genomic_DNA"/>
</dbReference>